<dbReference type="InterPro" id="IPR015517">
    <property type="entry name" value="dCMP_deaminase-rel"/>
</dbReference>
<evidence type="ECO:0000313" key="8">
    <source>
        <dbReference type="Proteomes" id="UP001375743"/>
    </source>
</evidence>
<dbReference type="RefSeq" id="WP_418162001.1">
    <property type="nucleotide sequence ID" value="NZ_JBBLZC010000049.1"/>
</dbReference>
<keyword evidence="8" id="KW-1185">Reference proteome</keyword>
<organism evidence="7 8">
    <name type="scientific">Benzoatithermus flavus</name>
    <dbReference type="NCBI Taxonomy" id="3108223"/>
    <lineage>
        <taxon>Bacteria</taxon>
        <taxon>Pseudomonadati</taxon>
        <taxon>Pseudomonadota</taxon>
        <taxon>Alphaproteobacteria</taxon>
        <taxon>Geminicoccales</taxon>
        <taxon>Geminicoccaceae</taxon>
        <taxon>Benzoatithermus</taxon>
    </lineage>
</organism>
<evidence type="ECO:0000256" key="2">
    <source>
        <dbReference type="ARBA" id="ARBA00006576"/>
    </source>
</evidence>
<evidence type="ECO:0000256" key="5">
    <source>
        <dbReference type="ARBA" id="ARBA00022833"/>
    </source>
</evidence>
<dbReference type="InterPro" id="IPR027417">
    <property type="entry name" value="P-loop_NTPase"/>
</dbReference>
<dbReference type="PROSITE" id="PS51747">
    <property type="entry name" value="CYT_DCMP_DEAMINASES_2"/>
    <property type="match status" value="1"/>
</dbReference>
<reference evidence="7 8" key="1">
    <citation type="submission" date="2024-01" db="EMBL/GenBank/DDBJ databases">
        <title>Multi-omics insights into the function and evolution of sodium benzoate biodegradation pathways in Benzoatithermus flavus gen. nov., sp. nov. from hot spring.</title>
        <authorList>
            <person name="Hu C.-J."/>
            <person name="Li W.-J."/>
        </authorList>
    </citation>
    <scope>NUCLEOTIDE SEQUENCE [LARGE SCALE GENOMIC DNA]</scope>
    <source>
        <strain evidence="7 8">SYSU G07066</strain>
    </source>
</reference>
<keyword evidence="3" id="KW-0479">Metal-binding</keyword>
<evidence type="ECO:0000256" key="3">
    <source>
        <dbReference type="ARBA" id="ARBA00022723"/>
    </source>
</evidence>
<feature type="domain" description="CMP/dCMP-type deaminase" evidence="6">
    <location>
        <begin position="315"/>
        <end position="505"/>
    </location>
</feature>
<accession>A0ABU8XY70</accession>
<dbReference type="EMBL" id="JBBLZC010000049">
    <property type="protein sequence ID" value="MEK0086158.1"/>
    <property type="molecule type" value="Genomic_DNA"/>
</dbReference>
<keyword evidence="4" id="KW-0378">Hydrolase</keyword>
<dbReference type="Pfam" id="PF00383">
    <property type="entry name" value="dCMP_cyt_deam_1"/>
    <property type="match status" value="1"/>
</dbReference>
<evidence type="ECO:0000256" key="4">
    <source>
        <dbReference type="ARBA" id="ARBA00022801"/>
    </source>
</evidence>
<comment type="cofactor">
    <cofactor evidence="1">
        <name>Zn(2+)</name>
        <dbReference type="ChEBI" id="CHEBI:29105"/>
    </cofactor>
</comment>
<evidence type="ECO:0000313" key="7">
    <source>
        <dbReference type="EMBL" id="MEK0086158.1"/>
    </source>
</evidence>
<dbReference type="PROSITE" id="PS00903">
    <property type="entry name" value="CYT_DCMP_DEAMINASES_1"/>
    <property type="match status" value="1"/>
</dbReference>
<protein>
    <submittedName>
        <fullName evidence="7">Anti-phage dCTP deaminase</fullName>
    </submittedName>
</protein>
<dbReference type="InterPro" id="IPR016193">
    <property type="entry name" value="Cytidine_deaminase-like"/>
</dbReference>
<sequence length="589" mass="66503">MNLKFTGTPEELRHKLSSLGGEWSDGQSNKMVLRLNGGVLNWFISTGTLQFQGRSPGLEQLQTSVPHLLYPEEYKEHEVTIAQAAEVATGIKPSDEKTDTPEGLYLQGKFQDTELVIGIVNAVGTEYMRVLGPLIDRLQGFGYAVKEIRVSDLLPRPDGKVGEYDRIKHYMKHGDELRNKTRNNAILAAGAAHKIKELRESDPKKTAYIVNSLKHPDEVEFLRKVYGEGFYLFGIHADEKRRHTYLVHDKSLTQVQAEELIRVDEDEKIEHGQRTRDTFHLSDFFISLGKNNDQVKNTIQRFLELLFSNPFRSPTFDEFAMFMAFNSSIRSSDLSRQVGAIIARNQQILATGANDTPKFGGGQYWAEVDPATGEVYDVEDGKDYKREKDSNKAAQQEIIHEIVNTLIEQSFASEERRRELESILAKSKISNLTEFGRVVHAEMEAILSCARVGISTLGATLYCTTFPCHNCAKHIIDAGIKRVVYVEPYPKSRALDLHSEAISLRISFDEHPKDDRVLFEPFTGVGARRFLDLFSMSLGGGSKLKRKDKTGRTVEWSKENAVARTPLLPKSYLDIEKAASDLWEKRAST</sequence>
<dbReference type="PANTHER" id="PTHR11086">
    <property type="entry name" value="DEOXYCYTIDYLATE DEAMINASE-RELATED"/>
    <property type="match status" value="1"/>
</dbReference>
<evidence type="ECO:0000256" key="1">
    <source>
        <dbReference type="ARBA" id="ARBA00001947"/>
    </source>
</evidence>
<dbReference type="InterPro" id="IPR016192">
    <property type="entry name" value="APOBEC/CMP_deaminase_Zn-bd"/>
</dbReference>
<dbReference type="NCBIfam" id="NF041025">
    <property type="entry name" value="antiphage_deaminase"/>
    <property type="match status" value="1"/>
</dbReference>
<name>A0ABU8XY70_9PROT</name>
<dbReference type="Gene3D" id="3.40.50.300">
    <property type="entry name" value="P-loop containing nucleotide triphosphate hydrolases"/>
    <property type="match status" value="1"/>
</dbReference>
<dbReference type="InterPro" id="IPR002125">
    <property type="entry name" value="CMP_dCMP_dom"/>
</dbReference>
<keyword evidence="5" id="KW-0862">Zinc</keyword>
<dbReference type="CDD" id="cd01286">
    <property type="entry name" value="deoxycytidylate_deaminase"/>
    <property type="match status" value="1"/>
</dbReference>
<gene>
    <name evidence="7" type="ORF">U1T56_23625</name>
</gene>
<evidence type="ECO:0000259" key="6">
    <source>
        <dbReference type="PROSITE" id="PS51747"/>
    </source>
</evidence>
<comment type="caution">
    <text evidence="7">The sequence shown here is derived from an EMBL/GenBank/DDBJ whole genome shotgun (WGS) entry which is preliminary data.</text>
</comment>
<comment type="similarity">
    <text evidence="2">Belongs to the cytidine and deoxycytidylate deaminase family.</text>
</comment>
<proteinExistence type="inferred from homology"/>
<dbReference type="PANTHER" id="PTHR11086:SF18">
    <property type="entry name" value="DEOXYCYTIDYLATE DEAMINASE"/>
    <property type="match status" value="1"/>
</dbReference>
<dbReference type="Gene3D" id="3.40.140.10">
    <property type="entry name" value="Cytidine Deaminase, domain 2"/>
    <property type="match status" value="1"/>
</dbReference>
<dbReference type="InterPro" id="IPR035105">
    <property type="entry name" value="Deoxycytidylate_deaminase_dom"/>
</dbReference>
<dbReference type="SUPFAM" id="SSF53927">
    <property type="entry name" value="Cytidine deaminase-like"/>
    <property type="match status" value="1"/>
</dbReference>
<dbReference type="Proteomes" id="UP001375743">
    <property type="component" value="Unassembled WGS sequence"/>
</dbReference>